<evidence type="ECO:0000256" key="2">
    <source>
        <dbReference type="ARBA" id="ARBA00022737"/>
    </source>
</evidence>
<feature type="repeat" description="WD" evidence="3">
    <location>
        <begin position="317"/>
        <end position="348"/>
    </location>
</feature>
<evidence type="ECO:0000256" key="1">
    <source>
        <dbReference type="ARBA" id="ARBA00022574"/>
    </source>
</evidence>
<protein>
    <submittedName>
        <fullName evidence="5">WD repeat protein</fullName>
    </submittedName>
</protein>
<dbReference type="Proteomes" id="UP000283841">
    <property type="component" value="Unassembled WGS sequence"/>
</dbReference>
<dbReference type="AlphaFoldDB" id="A0A443I888"/>
<dbReference type="GO" id="GO:0035861">
    <property type="term" value="C:site of double-strand break"/>
    <property type="evidence" value="ECO:0007669"/>
    <property type="project" value="TreeGrafter"/>
</dbReference>
<dbReference type="FunFam" id="2.130.10.10:FF:000868">
    <property type="entry name" value="WD repeat protein"/>
    <property type="match status" value="1"/>
</dbReference>
<feature type="compositionally biased region" description="Acidic residues" evidence="4">
    <location>
        <begin position="67"/>
        <end position="85"/>
    </location>
</feature>
<evidence type="ECO:0000256" key="4">
    <source>
        <dbReference type="SAM" id="MobiDB-lite"/>
    </source>
</evidence>
<reference evidence="5 6" key="1">
    <citation type="journal article" date="2018" name="Front. Microbiol.">
        <title>Genomic and genetic insights into a cosmopolitan fungus, Paecilomyces variotii (Eurotiales).</title>
        <authorList>
            <person name="Urquhart A.S."/>
            <person name="Mondo S.J."/>
            <person name="Makela M.R."/>
            <person name="Hane J.K."/>
            <person name="Wiebenga A."/>
            <person name="He G."/>
            <person name="Mihaltcheva S."/>
            <person name="Pangilinan J."/>
            <person name="Lipzen A."/>
            <person name="Barry K."/>
            <person name="de Vries R.P."/>
            <person name="Grigoriev I.V."/>
            <person name="Idnurm A."/>
        </authorList>
    </citation>
    <scope>NUCLEOTIDE SEQUENCE [LARGE SCALE GENOMIC DNA]</scope>
    <source>
        <strain evidence="5 6">CBS 101075</strain>
    </source>
</reference>
<keyword evidence="1 3" id="KW-0853">WD repeat</keyword>
<keyword evidence="6" id="KW-1185">Reference proteome</keyword>
<feature type="repeat" description="WD" evidence="3">
    <location>
        <begin position="204"/>
        <end position="246"/>
    </location>
</feature>
<name>A0A443I888_BYSSP</name>
<feature type="compositionally biased region" description="Basic and acidic residues" evidence="4">
    <location>
        <begin position="532"/>
        <end position="541"/>
    </location>
</feature>
<dbReference type="InterPro" id="IPR036322">
    <property type="entry name" value="WD40_repeat_dom_sf"/>
</dbReference>
<dbReference type="RefSeq" id="XP_028489975.1">
    <property type="nucleotide sequence ID" value="XM_028629707.1"/>
</dbReference>
<organism evidence="5 6">
    <name type="scientific">Byssochlamys spectabilis</name>
    <name type="common">Paecilomyces variotii</name>
    <dbReference type="NCBI Taxonomy" id="264951"/>
    <lineage>
        <taxon>Eukaryota</taxon>
        <taxon>Fungi</taxon>
        <taxon>Dikarya</taxon>
        <taxon>Ascomycota</taxon>
        <taxon>Pezizomycotina</taxon>
        <taxon>Eurotiomycetes</taxon>
        <taxon>Eurotiomycetidae</taxon>
        <taxon>Eurotiales</taxon>
        <taxon>Thermoascaceae</taxon>
        <taxon>Paecilomyces</taxon>
    </lineage>
</organism>
<dbReference type="Gene3D" id="2.130.10.10">
    <property type="entry name" value="YVTN repeat-like/Quinoprotein amine dehydrogenase"/>
    <property type="match status" value="2"/>
</dbReference>
<dbReference type="InterPro" id="IPR019775">
    <property type="entry name" value="WD40_repeat_CS"/>
</dbReference>
<dbReference type="FunFam" id="2.130.10.10:FF:001035">
    <property type="entry name" value="Putative WD repeat protein"/>
    <property type="match status" value="1"/>
</dbReference>
<feature type="region of interest" description="Disordered" evidence="4">
    <location>
        <begin position="554"/>
        <end position="584"/>
    </location>
</feature>
<evidence type="ECO:0000313" key="6">
    <source>
        <dbReference type="Proteomes" id="UP000283841"/>
    </source>
</evidence>
<dbReference type="PROSITE" id="PS50294">
    <property type="entry name" value="WD_REPEATS_REGION"/>
    <property type="match status" value="1"/>
</dbReference>
<accession>A0A443I888</accession>
<proteinExistence type="predicted"/>
<keyword evidence="2" id="KW-0677">Repeat</keyword>
<gene>
    <name evidence="5" type="ORF">C8Q69DRAFT_454524</name>
</gene>
<dbReference type="GO" id="GO:0005634">
    <property type="term" value="C:nucleus"/>
    <property type="evidence" value="ECO:0007669"/>
    <property type="project" value="TreeGrafter"/>
</dbReference>
<dbReference type="PANTHER" id="PTHR16017">
    <property type="entry name" value="GASTRULATION DEFECTIVE PROTEIN 1-RELATED"/>
    <property type="match status" value="1"/>
</dbReference>
<evidence type="ECO:0000313" key="5">
    <source>
        <dbReference type="EMBL" id="RWR00331.1"/>
    </source>
</evidence>
<feature type="region of interest" description="Disordered" evidence="4">
    <location>
        <begin position="20"/>
        <end position="88"/>
    </location>
</feature>
<dbReference type="EMBL" id="RCNU01000001">
    <property type="protein sequence ID" value="RWR00331.1"/>
    <property type="molecule type" value="Genomic_DNA"/>
</dbReference>
<dbReference type="PROSITE" id="PS00678">
    <property type="entry name" value="WD_REPEATS_1"/>
    <property type="match status" value="1"/>
</dbReference>
<dbReference type="PANTHER" id="PTHR16017:SF0">
    <property type="entry name" value="WD REPEAT-CONTAINING PROTEIN 70"/>
    <property type="match status" value="1"/>
</dbReference>
<dbReference type="VEuPathDB" id="FungiDB:C8Q69DRAFT_454524"/>
<dbReference type="PROSITE" id="PS50082">
    <property type="entry name" value="WD_REPEATS_2"/>
    <property type="match status" value="2"/>
</dbReference>
<dbReference type="STRING" id="264951.A0A443I888"/>
<dbReference type="GeneID" id="39598984"/>
<dbReference type="InterPro" id="IPR001680">
    <property type="entry name" value="WD40_rpt"/>
</dbReference>
<dbReference type="SMART" id="SM00320">
    <property type="entry name" value="WD40"/>
    <property type="match status" value="5"/>
</dbReference>
<evidence type="ECO:0000256" key="3">
    <source>
        <dbReference type="PROSITE-ProRule" id="PRU00221"/>
    </source>
</evidence>
<comment type="caution">
    <text evidence="5">The sequence shown here is derived from an EMBL/GenBank/DDBJ whole genome shotgun (WGS) entry which is preliminary data.</text>
</comment>
<feature type="compositionally biased region" description="Basic and acidic residues" evidence="4">
    <location>
        <begin position="20"/>
        <end position="41"/>
    </location>
</feature>
<feature type="region of interest" description="Disordered" evidence="4">
    <location>
        <begin position="490"/>
        <end position="541"/>
    </location>
</feature>
<sequence>MDDFDEEAFKKFFPTSFGKQETKADVRAQIDRTKRTEKVVKSQEPGGKQESLAIEEKEERPVVPADSSDDDDDDDDSDEDEEDEFPVSHELVLKTHERAVTSMTVDLAGSRLITSSTDCTIKLHDFASMTPSTLRAFKSVDPTAKKTSAAQETHPVHHVEFNPISPSQVLVIAATPQPRILSRDGDTYTEFVKGDMYLRDMHNTKGHVSEVTSGAWSPTDYNICATAGTDSTVRIWDVNVGRSQKEVIVHKSRIAGSAGRTKMTAVAWGSPAQGGPNVLIAAALDGSLAMWSGDGPYTRPAAEVRDAHTKDTWTSGLDISKDGRLVVTKGGDDTIKLWDTRKFKTPITTVSHPSISSRYPTSNIKFSPTSANVITGSETGHLHILNPATLKPELVTPVTPGSPLITVLWHEKLNQILTGSANAETHVLYNPNMSTKGAALVMSKAPKRRHVDDDPTLTTDLSQGLSGDSVVVGSNNLPHVASSWSARHPTVGLTASGRSRDPRRPHLPAQTPFAKSQPDERHIRENIPLSSMRDEDPREALLKYAEKAEKDPLFTKAWKETQPKPIFAELSDEEEEPEKKKVKR</sequence>
<dbReference type="SUPFAM" id="SSF50978">
    <property type="entry name" value="WD40 repeat-like"/>
    <property type="match status" value="1"/>
</dbReference>
<dbReference type="InterPro" id="IPR015943">
    <property type="entry name" value="WD40/YVTN_repeat-like_dom_sf"/>
</dbReference>
<dbReference type="Pfam" id="PF00400">
    <property type="entry name" value="WD40"/>
    <property type="match status" value="3"/>
</dbReference>
<dbReference type="InterPro" id="IPR051858">
    <property type="entry name" value="WD_repeat_GAD-1"/>
</dbReference>